<proteinExistence type="predicted"/>
<dbReference type="GO" id="GO:0003824">
    <property type="term" value="F:catalytic activity"/>
    <property type="evidence" value="ECO:0007669"/>
    <property type="project" value="InterPro"/>
</dbReference>
<dbReference type="EMBL" id="NEVH01019075">
    <property type="protein sequence ID" value="PNF22954.1"/>
    <property type="molecule type" value="Genomic_DNA"/>
</dbReference>
<dbReference type="InterPro" id="IPR005135">
    <property type="entry name" value="Endo/exonuclease/phosphatase"/>
</dbReference>
<comment type="caution">
    <text evidence="2">The sequence shown here is derived from an EMBL/GenBank/DDBJ whole genome shotgun (WGS) entry which is preliminary data.</text>
</comment>
<feature type="domain" description="Endonuclease/exonuclease/phosphatase" evidence="1">
    <location>
        <begin position="41"/>
        <end position="232"/>
    </location>
</feature>
<dbReference type="SUPFAM" id="SSF56219">
    <property type="entry name" value="DNase I-like"/>
    <property type="match status" value="1"/>
</dbReference>
<dbReference type="CDD" id="cd09076">
    <property type="entry name" value="L1-EN"/>
    <property type="match status" value="1"/>
</dbReference>
<evidence type="ECO:0000313" key="3">
    <source>
        <dbReference type="Proteomes" id="UP000235965"/>
    </source>
</evidence>
<dbReference type="Pfam" id="PF03372">
    <property type="entry name" value="Exo_endo_phos"/>
    <property type="match status" value="1"/>
</dbReference>
<dbReference type="AlphaFoldDB" id="A0A2J7Q2Z2"/>
<gene>
    <name evidence="2" type="ORF">B7P43_G11667</name>
</gene>
<organism evidence="2 3">
    <name type="scientific">Cryptotermes secundus</name>
    <dbReference type="NCBI Taxonomy" id="105785"/>
    <lineage>
        <taxon>Eukaryota</taxon>
        <taxon>Metazoa</taxon>
        <taxon>Ecdysozoa</taxon>
        <taxon>Arthropoda</taxon>
        <taxon>Hexapoda</taxon>
        <taxon>Insecta</taxon>
        <taxon>Pterygota</taxon>
        <taxon>Neoptera</taxon>
        <taxon>Polyneoptera</taxon>
        <taxon>Dictyoptera</taxon>
        <taxon>Blattodea</taxon>
        <taxon>Blattoidea</taxon>
        <taxon>Termitoidae</taxon>
        <taxon>Kalotermitidae</taxon>
        <taxon>Cryptotermitinae</taxon>
        <taxon>Cryptotermes</taxon>
    </lineage>
</organism>
<protein>
    <recommendedName>
        <fullName evidence="1">Endonuclease/exonuclease/phosphatase domain-containing protein</fullName>
    </recommendedName>
</protein>
<dbReference type="InParanoid" id="A0A2J7Q2Z2"/>
<dbReference type="Gene3D" id="3.60.10.10">
    <property type="entry name" value="Endonuclease/exonuclease/phosphatase"/>
    <property type="match status" value="1"/>
</dbReference>
<accession>A0A2J7Q2Z2</accession>
<name>A0A2J7Q2Z2_9NEOP</name>
<evidence type="ECO:0000259" key="1">
    <source>
        <dbReference type="Pfam" id="PF03372"/>
    </source>
</evidence>
<reference evidence="2 3" key="1">
    <citation type="submission" date="2017-12" db="EMBL/GenBank/DDBJ databases">
        <title>Hemimetabolous genomes reveal molecular basis of termite eusociality.</title>
        <authorList>
            <person name="Harrison M.C."/>
            <person name="Jongepier E."/>
            <person name="Robertson H.M."/>
            <person name="Arning N."/>
            <person name="Bitard-Feildel T."/>
            <person name="Chao H."/>
            <person name="Childers C.P."/>
            <person name="Dinh H."/>
            <person name="Doddapaneni H."/>
            <person name="Dugan S."/>
            <person name="Gowin J."/>
            <person name="Greiner C."/>
            <person name="Han Y."/>
            <person name="Hu H."/>
            <person name="Hughes D.S.T."/>
            <person name="Huylmans A.-K."/>
            <person name="Kemena C."/>
            <person name="Kremer L.P.M."/>
            <person name="Lee S.L."/>
            <person name="Lopez-Ezquerra A."/>
            <person name="Mallet L."/>
            <person name="Monroy-Kuhn J.M."/>
            <person name="Moser A."/>
            <person name="Murali S.C."/>
            <person name="Muzny D.M."/>
            <person name="Otani S."/>
            <person name="Piulachs M.-D."/>
            <person name="Poelchau M."/>
            <person name="Qu J."/>
            <person name="Schaub F."/>
            <person name="Wada-Katsumata A."/>
            <person name="Worley K.C."/>
            <person name="Xie Q."/>
            <person name="Ylla G."/>
            <person name="Poulsen M."/>
            <person name="Gibbs R.A."/>
            <person name="Schal C."/>
            <person name="Richards S."/>
            <person name="Belles X."/>
            <person name="Korb J."/>
            <person name="Bornberg-Bauer E."/>
        </authorList>
    </citation>
    <scope>NUCLEOTIDE SEQUENCE [LARGE SCALE GENOMIC DNA]</scope>
    <source>
        <tissue evidence="2">Whole body</tissue>
    </source>
</reference>
<sequence length="294" mass="34054">MGLRTPHRKNKLVTKCHKVSRTWTDSLDERSKLKKMDMRFGTWNVRSMHRAGSLRVVAEEISKYSYKLDLVGVQDVRWGGGGIEPAGECTFFYGGGNETHELGSDFVVHKRIILAVILRGRRCDIIVLNVHAPTDDKIDDMKGRFYEELEHVLDKFPKYHMNILLGDFNAEVCRKDLHEINNDNEVRIATFATSRNLIVRSTMFPHRNIHKFSWTSPDGKIQNQIDHTLIDRKRHSSILDIRSFRAADCDTDNYLDVAKVKERLFLWAATRCKQNVTRTSLLELTLCFNLTLSY</sequence>
<dbReference type="InterPro" id="IPR036691">
    <property type="entry name" value="Endo/exonu/phosph_ase_sf"/>
</dbReference>
<evidence type="ECO:0000313" key="2">
    <source>
        <dbReference type="EMBL" id="PNF22954.1"/>
    </source>
</evidence>
<keyword evidence="3" id="KW-1185">Reference proteome</keyword>
<dbReference type="Proteomes" id="UP000235965">
    <property type="component" value="Unassembled WGS sequence"/>
</dbReference>